<feature type="transmembrane region" description="Helical" evidence="1">
    <location>
        <begin position="159"/>
        <end position="183"/>
    </location>
</feature>
<evidence type="ECO:0000256" key="2">
    <source>
        <dbReference type="SAM" id="SignalP"/>
    </source>
</evidence>
<proteinExistence type="predicted"/>
<keyword evidence="2" id="KW-0732">Signal</keyword>
<dbReference type="Proteomes" id="UP000224629">
    <property type="component" value="Chromosome"/>
</dbReference>
<dbReference type="RefSeq" id="WP_099451832.1">
    <property type="nucleotide sequence ID" value="NZ_CP024161.1"/>
</dbReference>
<keyword evidence="1" id="KW-0472">Membrane</keyword>
<name>A0ABN5DQV3_9BACT</name>
<keyword evidence="4" id="KW-1185">Reference proteome</keyword>
<keyword evidence="1" id="KW-0812">Transmembrane</keyword>
<accession>A0ABN5DQV3</accession>
<reference evidence="3" key="1">
    <citation type="submission" date="2017-10" db="EMBL/GenBank/DDBJ databases">
        <title>Genome-wide analysis of the first isolated strain mycoplasma dispar GS01.</title>
        <authorList>
            <person name="Hao H."/>
            <person name="Chen S."/>
            <person name="Zhao P."/>
            <person name="Chu Y."/>
            <person name="Liu Y."/>
        </authorList>
    </citation>
    <scope>NUCLEOTIDE SEQUENCE [LARGE SCALE GENOMIC DNA]</scope>
    <source>
        <strain evidence="3">GS01</strain>
    </source>
</reference>
<keyword evidence="1" id="KW-1133">Transmembrane helix</keyword>
<sequence>MKRKIKILKYIANFFSFSALSLSTIIPLTYQQKTILKQNFNVLNRDFDENYNKKIANFSDFLELKSVQEDGQNLIIESKLKKSFSLIQQTSTNLKINNDQYFNLIVKPNGEVLVNSKELKIFNEIGKIYLKNKTPHLVFRGYDLDFDALVKYKKIEKTFFFAIPAIVWAIGGAIIAATGTYALHEVGKSIADSIPADNVFGGLGSWGQSVGYIEKIEADDVFKKDKPIKKDEAIAAAKTITFEVVSDEEQLKKFDGIHLAYLSDLTGSVIISSQEINFYLAWIFAVNYRLFADIFLSKITDLGVYSSLNKSLPEKFGKYVDFYSQSRDQMFKLATATATTLNTILGFSQITNGYLNDDGDFDKEKWYVGENSLLDDVIDIKDSEIELVNGKPKVRDNNNVKKTIMFNYFHVQRKAMNFNHYPDNRQTKLNLRKSYEKTHFLYERPLIIGGKIVGKN</sequence>
<feature type="signal peptide" evidence="2">
    <location>
        <begin position="1"/>
        <end position="21"/>
    </location>
</feature>
<organism evidence="3 4">
    <name type="scientific">Mesomycoplasma dispar</name>
    <dbReference type="NCBI Taxonomy" id="86660"/>
    <lineage>
        <taxon>Bacteria</taxon>
        <taxon>Bacillati</taxon>
        <taxon>Mycoplasmatota</taxon>
        <taxon>Mycoplasmoidales</taxon>
        <taxon>Metamycoplasmataceae</taxon>
        <taxon>Mesomycoplasma</taxon>
    </lineage>
</organism>
<feature type="chain" id="PRO_5046100508" evidence="2">
    <location>
        <begin position="22"/>
        <end position="456"/>
    </location>
</feature>
<evidence type="ECO:0000313" key="3">
    <source>
        <dbReference type="EMBL" id="ATP59536.1"/>
    </source>
</evidence>
<dbReference type="EMBL" id="CP024161">
    <property type="protein sequence ID" value="ATP59536.1"/>
    <property type="molecule type" value="Genomic_DNA"/>
</dbReference>
<evidence type="ECO:0000313" key="4">
    <source>
        <dbReference type="Proteomes" id="UP000224629"/>
    </source>
</evidence>
<gene>
    <name evidence="3" type="ORF">CSW10_01040</name>
</gene>
<protein>
    <submittedName>
        <fullName evidence="3">Uncharacterized protein</fullName>
    </submittedName>
</protein>
<evidence type="ECO:0000256" key="1">
    <source>
        <dbReference type="SAM" id="Phobius"/>
    </source>
</evidence>